<proteinExistence type="predicted"/>
<protein>
    <submittedName>
        <fullName evidence="1">Uncharacterized protein</fullName>
    </submittedName>
</protein>
<accession>A0A4Z2E5F9</accession>
<name>A0A4Z2E5F9_9TELE</name>
<evidence type="ECO:0000313" key="2">
    <source>
        <dbReference type="Proteomes" id="UP000314294"/>
    </source>
</evidence>
<reference evidence="1 2" key="1">
    <citation type="submission" date="2019-03" db="EMBL/GenBank/DDBJ databases">
        <title>First draft genome of Liparis tanakae, snailfish: a comprehensive survey of snailfish specific genes.</title>
        <authorList>
            <person name="Kim W."/>
            <person name="Song I."/>
            <person name="Jeong J.-H."/>
            <person name="Kim D."/>
            <person name="Kim S."/>
            <person name="Ryu S."/>
            <person name="Song J.Y."/>
            <person name="Lee S.K."/>
        </authorList>
    </citation>
    <scope>NUCLEOTIDE SEQUENCE [LARGE SCALE GENOMIC DNA]</scope>
    <source>
        <tissue evidence="1">Muscle</tissue>
    </source>
</reference>
<dbReference type="EMBL" id="SRLO01016730">
    <property type="protein sequence ID" value="TNN23999.1"/>
    <property type="molecule type" value="Genomic_DNA"/>
</dbReference>
<evidence type="ECO:0000313" key="1">
    <source>
        <dbReference type="EMBL" id="TNN23999.1"/>
    </source>
</evidence>
<gene>
    <name evidence="1" type="ORF">EYF80_065879</name>
</gene>
<keyword evidence="2" id="KW-1185">Reference proteome</keyword>
<dbReference type="Proteomes" id="UP000314294">
    <property type="component" value="Unassembled WGS sequence"/>
</dbReference>
<organism evidence="1 2">
    <name type="scientific">Liparis tanakae</name>
    <name type="common">Tanaka's snailfish</name>
    <dbReference type="NCBI Taxonomy" id="230148"/>
    <lineage>
        <taxon>Eukaryota</taxon>
        <taxon>Metazoa</taxon>
        <taxon>Chordata</taxon>
        <taxon>Craniata</taxon>
        <taxon>Vertebrata</taxon>
        <taxon>Euteleostomi</taxon>
        <taxon>Actinopterygii</taxon>
        <taxon>Neopterygii</taxon>
        <taxon>Teleostei</taxon>
        <taxon>Neoteleostei</taxon>
        <taxon>Acanthomorphata</taxon>
        <taxon>Eupercaria</taxon>
        <taxon>Perciformes</taxon>
        <taxon>Cottioidei</taxon>
        <taxon>Cottales</taxon>
        <taxon>Liparidae</taxon>
        <taxon>Liparis</taxon>
    </lineage>
</organism>
<comment type="caution">
    <text evidence="1">The sequence shown here is derived from an EMBL/GenBank/DDBJ whole genome shotgun (WGS) entry which is preliminary data.</text>
</comment>
<sequence length="48" mass="5530">MALVEESPPMPLSQVDVFPARREVVFSFWNNNNNNNNNGRMSAHRKTL</sequence>
<dbReference type="AlphaFoldDB" id="A0A4Z2E5F9"/>